<keyword evidence="5" id="KW-1185">Reference proteome</keyword>
<evidence type="ECO:0000259" key="3">
    <source>
        <dbReference type="Pfam" id="PF18003"/>
    </source>
</evidence>
<gene>
    <name evidence="4" type="ORF">SAMN05444008_102214</name>
</gene>
<dbReference type="STRING" id="1302690.BUE76_12645"/>
<dbReference type="Pfam" id="PF18003">
    <property type="entry name" value="DUF3823_C"/>
    <property type="match status" value="1"/>
</dbReference>
<feature type="domain" description="DUF3823" evidence="2">
    <location>
        <begin position="30"/>
        <end position="115"/>
    </location>
</feature>
<dbReference type="OrthoDB" id="1433240at2"/>
<dbReference type="Proteomes" id="UP000184368">
    <property type="component" value="Unassembled WGS sequence"/>
</dbReference>
<feature type="chain" id="PRO_5013245691" description="DUF3823 domain-containing protein" evidence="1">
    <location>
        <begin position="18"/>
        <end position="225"/>
    </location>
</feature>
<dbReference type="AlphaFoldDB" id="A0A1M4VCE4"/>
<sequence length="225" mass="24352">MKKIFLLPALAFFVLLAGCEKDNKEAPGATLTGRVVYQGQQLGLRSNGVQLELWQKGYQLYTKIPVFVAQDGSFSAKLYDGNYKLTLLKGNGPWADKTDSLDVQVKGGAQVDVSVDPFFLIKDASFSRSGTMVNASFKVQQVNNTKPLELVRMFIGQTLITDQTNNAGNAQKLAAALTDLSQPQTLSVAVPASLASKEFVYARVAVKAVGVAELVYSAPQKIMLK</sequence>
<evidence type="ECO:0000313" key="4">
    <source>
        <dbReference type="EMBL" id="SHE66520.1"/>
    </source>
</evidence>
<feature type="signal peptide" evidence="1">
    <location>
        <begin position="1"/>
        <end position="17"/>
    </location>
</feature>
<dbReference type="InterPro" id="IPR024278">
    <property type="entry name" value="DUF3823_N"/>
</dbReference>
<accession>A0A1M4VCE4</accession>
<protein>
    <recommendedName>
        <fullName evidence="6">DUF3823 domain-containing protein</fullName>
    </recommendedName>
</protein>
<dbReference type="Pfam" id="PF12866">
    <property type="entry name" value="DUF3823"/>
    <property type="match status" value="1"/>
</dbReference>
<dbReference type="Gene3D" id="2.60.40.2060">
    <property type="match status" value="1"/>
</dbReference>
<evidence type="ECO:0008006" key="6">
    <source>
        <dbReference type="Google" id="ProtNLM"/>
    </source>
</evidence>
<dbReference type="InterPro" id="IPR041186">
    <property type="entry name" value="DUF3823_C"/>
</dbReference>
<dbReference type="PROSITE" id="PS51257">
    <property type="entry name" value="PROKAR_LIPOPROTEIN"/>
    <property type="match status" value="1"/>
</dbReference>
<dbReference type="RefSeq" id="WP_073039885.1">
    <property type="nucleotide sequence ID" value="NZ_FQUO01000002.1"/>
</dbReference>
<keyword evidence="1" id="KW-0732">Signal</keyword>
<organism evidence="4 5">
    <name type="scientific">Cnuella takakiae</name>
    <dbReference type="NCBI Taxonomy" id="1302690"/>
    <lineage>
        <taxon>Bacteria</taxon>
        <taxon>Pseudomonadati</taxon>
        <taxon>Bacteroidota</taxon>
        <taxon>Chitinophagia</taxon>
        <taxon>Chitinophagales</taxon>
        <taxon>Chitinophagaceae</taxon>
        <taxon>Cnuella</taxon>
    </lineage>
</organism>
<reference evidence="4 5" key="1">
    <citation type="submission" date="2016-11" db="EMBL/GenBank/DDBJ databases">
        <authorList>
            <person name="Jaros S."/>
            <person name="Januszkiewicz K."/>
            <person name="Wedrychowicz H."/>
        </authorList>
    </citation>
    <scope>NUCLEOTIDE SEQUENCE [LARGE SCALE GENOMIC DNA]</scope>
    <source>
        <strain evidence="4 5">DSM 26897</strain>
    </source>
</reference>
<dbReference type="EMBL" id="FQUO01000002">
    <property type="protein sequence ID" value="SHE66520.1"/>
    <property type="molecule type" value="Genomic_DNA"/>
</dbReference>
<proteinExistence type="predicted"/>
<dbReference type="Gene3D" id="2.60.40.1120">
    <property type="entry name" value="Carboxypeptidase-like, regulatory domain"/>
    <property type="match status" value="1"/>
</dbReference>
<feature type="domain" description="DUF3823" evidence="3">
    <location>
        <begin position="120"/>
        <end position="221"/>
    </location>
</feature>
<evidence type="ECO:0000256" key="1">
    <source>
        <dbReference type="SAM" id="SignalP"/>
    </source>
</evidence>
<evidence type="ECO:0000259" key="2">
    <source>
        <dbReference type="Pfam" id="PF12866"/>
    </source>
</evidence>
<evidence type="ECO:0000313" key="5">
    <source>
        <dbReference type="Proteomes" id="UP000184368"/>
    </source>
</evidence>
<name>A0A1M4VCE4_9BACT</name>